<evidence type="ECO:0000313" key="1">
    <source>
        <dbReference type="EMBL" id="QUN07237.1"/>
    </source>
</evidence>
<reference evidence="1 2" key="1">
    <citation type="submission" date="2021-04" db="EMBL/GenBank/DDBJ databases">
        <title>Novel species identification of genus Shewanella.</title>
        <authorList>
            <person name="Liu G."/>
        </authorList>
    </citation>
    <scope>NUCLEOTIDE SEQUENCE [LARGE SCALE GENOMIC DNA]</scope>
    <source>
        <strain evidence="1 2">FJAT-54481</strain>
    </source>
</reference>
<sequence>MAPVFKVEQSLREHSAQARTIWCAESERCDYVVMEGDDEVHFTDYAQPGRLQLLKATGPIQSAEALLEFATNDYQQRYSA</sequence>
<gene>
    <name evidence="1" type="ORF">KDN34_07385</name>
</gene>
<keyword evidence="2" id="KW-1185">Reference proteome</keyword>
<dbReference type="EMBL" id="CP073587">
    <property type="protein sequence ID" value="QUN07237.1"/>
    <property type="molecule type" value="Genomic_DNA"/>
</dbReference>
<dbReference type="RefSeq" id="WP_212596239.1">
    <property type="nucleotide sequence ID" value="NZ_CP073587.1"/>
</dbReference>
<name>A0ABX7YX32_9GAMM</name>
<evidence type="ECO:0000313" key="2">
    <source>
        <dbReference type="Proteomes" id="UP000679575"/>
    </source>
</evidence>
<proteinExistence type="predicted"/>
<dbReference type="Proteomes" id="UP000679575">
    <property type="component" value="Chromosome"/>
</dbReference>
<organism evidence="1 2">
    <name type="scientific">Shewanella yunxiaonensis</name>
    <dbReference type="NCBI Taxonomy" id="2829809"/>
    <lineage>
        <taxon>Bacteria</taxon>
        <taxon>Pseudomonadati</taxon>
        <taxon>Pseudomonadota</taxon>
        <taxon>Gammaproteobacteria</taxon>
        <taxon>Alteromonadales</taxon>
        <taxon>Shewanellaceae</taxon>
        <taxon>Shewanella</taxon>
    </lineage>
</organism>
<accession>A0ABX7YX32</accession>
<protein>
    <submittedName>
        <fullName evidence="1">Uncharacterized protein</fullName>
    </submittedName>
</protein>